<dbReference type="EMBL" id="SIJK02000054">
    <property type="protein sequence ID" value="MBP1468078.1"/>
    <property type="molecule type" value="Genomic_DNA"/>
</dbReference>
<gene>
    <name evidence="2" type="ORF">EYB53_020360</name>
</gene>
<evidence type="ECO:0000256" key="1">
    <source>
        <dbReference type="SAM" id="MobiDB-lite"/>
    </source>
</evidence>
<feature type="compositionally biased region" description="Basic residues" evidence="1">
    <location>
        <begin position="43"/>
        <end position="52"/>
    </location>
</feature>
<organism evidence="2 3">
    <name type="scientific">Candidatus Chloroploca mongolica</name>
    <dbReference type="NCBI Taxonomy" id="2528176"/>
    <lineage>
        <taxon>Bacteria</taxon>
        <taxon>Bacillati</taxon>
        <taxon>Chloroflexota</taxon>
        <taxon>Chloroflexia</taxon>
        <taxon>Chloroflexales</taxon>
        <taxon>Chloroflexineae</taxon>
        <taxon>Oscillochloridaceae</taxon>
        <taxon>Candidatus Chloroploca</taxon>
    </lineage>
</organism>
<protein>
    <submittedName>
        <fullName evidence="2">Uncharacterized protein</fullName>
    </submittedName>
</protein>
<keyword evidence="3" id="KW-1185">Reference proteome</keyword>
<comment type="caution">
    <text evidence="2">The sequence shown here is derived from an EMBL/GenBank/DDBJ whole genome shotgun (WGS) entry which is preliminary data.</text>
</comment>
<dbReference type="Proteomes" id="UP001193081">
    <property type="component" value="Unassembled WGS sequence"/>
</dbReference>
<accession>A0ABS4DF60</accession>
<evidence type="ECO:0000313" key="2">
    <source>
        <dbReference type="EMBL" id="MBP1468078.1"/>
    </source>
</evidence>
<evidence type="ECO:0000313" key="3">
    <source>
        <dbReference type="Proteomes" id="UP001193081"/>
    </source>
</evidence>
<feature type="region of interest" description="Disordered" evidence="1">
    <location>
        <begin position="1"/>
        <end position="52"/>
    </location>
</feature>
<dbReference type="RefSeq" id="WP_167857509.1">
    <property type="nucleotide sequence ID" value="NZ_SIJK02000054.1"/>
</dbReference>
<proteinExistence type="predicted"/>
<sequence length="52" mass="5322">MIDHGPSKGTAAVGARRRWGTAAVGARRRWGHGGGGGTAAVGARRRRARTGI</sequence>
<name>A0ABS4DF60_9CHLR</name>
<reference evidence="2 3" key="1">
    <citation type="submission" date="2021-03" db="EMBL/GenBank/DDBJ databases">
        <authorList>
            <person name="Grouzdev D.S."/>
        </authorList>
    </citation>
    <scope>NUCLEOTIDE SEQUENCE [LARGE SCALE GENOMIC DNA]</scope>
    <source>
        <strain evidence="2 3">M50-1</strain>
    </source>
</reference>